<dbReference type="EMBL" id="FZNO01000066">
    <property type="protein sequence ID" value="SNS00677.1"/>
    <property type="molecule type" value="Genomic_DNA"/>
</dbReference>
<name>A0A239AYH1_9ACTN</name>
<gene>
    <name evidence="2" type="ORF">SAMN06272737_1662</name>
</gene>
<dbReference type="InterPro" id="IPR005754">
    <property type="entry name" value="Sortase"/>
</dbReference>
<dbReference type="InterPro" id="IPR023365">
    <property type="entry name" value="Sortase_dom-sf"/>
</dbReference>
<dbReference type="GO" id="GO:0016787">
    <property type="term" value="F:hydrolase activity"/>
    <property type="evidence" value="ECO:0007669"/>
    <property type="project" value="UniProtKB-KW"/>
</dbReference>
<proteinExistence type="predicted"/>
<dbReference type="Pfam" id="PF04203">
    <property type="entry name" value="Sortase"/>
    <property type="match status" value="1"/>
</dbReference>
<dbReference type="AlphaFoldDB" id="A0A239AYH1"/>
<dbReference type="Proteomes" id="UP000198403">
    <property type="component" value="Unassembled WGS sequence"/>
</dbReference>
<evidence type="ECO:0000256" key="1">
    <source>
        <dbReference type="ARBA" id="ARBA00022801"/>
    </source>
</evidence>
<dbReference type="CDD" id="cd05829">
    <property type="entry name" value="Sortase_F"/>
    <property type="match status" value="1"/>
</dbReference>
<keyword evidence="1" id="KW-0378">Hydrolase</keyword>
<protein>
    <submittedName>
        <fullName evidence="2">Sortase family protein</fullName>
    </submittedName>
</protein>
<evidence type="ECO:0000313" key="3">
    <source>
        <dbReference type="Proteomes" id="UP000198403"/>
    </source>
</evidence>
<organism evidence="2 3">
    <name type="scientific">Blastococcus mobilis</name>
    <dbReference type="NCBI Taxonomy" id="1938746"/>
    <lineage>
        <taxon>Bacteria</taxon>
        <taxon>Bacillati</taxon>
        <taxon>Actinomycetota</taxon>
        <taxon>Actinomycetes</taxon>
        <taxon>Geodermatophilales</taxon>
        <taxon>Geodermatophilaceae</taxon>
        <taxon>Blastococcus</taxon>
    </lineage>
</organism>
<accession>A0A239AYH1</accession>
<reference evidence="2 3" key="1">
    <citation type="submission" date="2017-06" db="EMBL/GenBank/DDBJ databases">
        <authorList>
            <person name="Kim H.J."/>
            <person name="Triplett B.A."/>
        </authorList>
    </citation>
    <scope>NUCLEOTIDE SEQUENCE [LARGE SCALE GENOMIC DNA]</scope>
    <source>
        <strain evidence="2 3">DSM 44272</strain>
    </source>
</reference>
<dbReference type="InterPro" id="IPR042001">
    <property type="entry name" value="Sortase_F"/>
</dbReference>
<dbReference type="Gene3D" id="2.40.260.10">
    <property type="entry name" value="Sortase"/>
    <property type="match status" value="1"/>
</dbReference>
<sequence>MVVGAALTGGGTAVLLWPEPRVAAQTGSMLAAPADASPAGGSAVPAPPTLSVSQSAVAPPGFVPRRLLVRSLGIDAPLIDTVVDGDGALVPPEDPAELAWWRGVRPGEGAGSVLVAGHLDMYSYGQGPLARIVDLQPDDPAVLTGASGVKATYVLRGVITIDKDALPAAELFGTGGPERLVLVTCGGTYDRDRRSWDSNVVAILDPVPTS</sequence>
<keyword evidence="3" id="KW-1185">Reference proteome</keyword>
<dbReference type="SUPFAM" id="SSF63817">
    <property type="entry name" value="Sortase"/>
    <property type="match status" value="1"/>
</dbReference>
<evidence type="ECO:0000313" key="2">
    <source>
        <dbReference type="EMBL" id="SNS00677.1"/>
    </source>
</evidence>